<gene>
    <name evidence="1" type="ORF">UCMB321_2184</name>
</gene>
<evidence type="ECO:0000313" key="2">
    <source>
        <dbReference type="Proteomes" id="UP000031535"/>
    </source>
</evidence>
<accession>A0A0C2IAU6</accession>
<proteinExistence type="predicted"/>
<dbReference type="STRING" id="226910.UCMB321_2184"/>
<dbReference type="EMBL" id="JXDG01000024">
    <property type="protein sequence ID" value="KIH84060.1"/>
    <property type="molecule type" value="Genomic_DNA"/>
</dbReference>
<evidence type="ECO:0000313" key="1">
    <source>
        <dbReference type="EMBL" id="KIH84060.1"/>
    </source>
</evidence>
<sequence length="392" mass="43037">MVEVEQPGGGIEQAGDVAVFHQYALRQTGGARGVDDVGQVLRRQAQVAGLRVQVQAAVEGGVFAVQFVEGQDRYAVCRQGVEAGRLCQQRYRGAVVQQVAEAFGRVGRVQRHVGRAGLEHGQHRAEHVDAAQGKDRHPIVGAHPLGEQGAGNAVGAAVEGLVSQRLFAENQGGALRMLRRLGFEALVNQLLHGENRLRRQQRRRGLALCRAEQWQAEHRLCDIGDHRFEQDLEVLGEALHGRAVEQVAGVLDHPGQRAVRVAQCQHQVELRGFMGLGHGHQAQPRQAQLDGRRGIVQRQGDLAQRVVAQRARRLQGLDHLLERNVLVLVGRQGGLADLFQQLFHARVLAQVHAQGQGVDEEADQVFGFGTTTVGRRYADHHIAFVAQARHQH</sequence>
<name>A0A0C2IAU6_9PSED</name>
<dbReference type="AntiFam" id="ANF00178">
    <property type="entry name" value="Shadow ORF (opposite dhbF)"/>
</dbReference>
<organism evidence="1 2">
    <name type="scientific">Pseudomonas batumici</name>
    <dbReference type="NCBI Taxonomy" id="226910"/>
    <lineage>
        <taxon>Bacteria</taxon>
        <taxon>Pseudomonadati</taxon>
        <taxon>Pseudomonadota</taxon>
        <taxon>Gammaproteobacteria</taxon>
        <taxon>Pseudomonadales</taxon>
        <taxon>Pseudomonadaceae</taxon>
        <taxon>Pseudomonas</taxon>
    </lineage>
</organism>
<dbReference type="Proteomes" id="UP000031535">
    <property type="component" value="Unassembled WGS sequence"/>
</dbReference>
<reference evidence="1 2" key="1">
    <citation type="submission" date="2015-01" db="EMBL/GenBank/DDBJ databases">
        <title>Complete genome of Pseudomonas batumici UCM B-321 producer of the batumin antibiotic with strong antistaphilococcal and potential anticancer activity.</title>
        <authorList>
            <person name="Klochko V.V."/>
            <person name="Zelena L.B."/>
            <person name="Elena K.A."/>
            <person name="Reva O.N."/>
        </authorList>
    </citation>
    <scope>NUCLEOTIDE SEQUENCE [LARGE SCALE GENOMIC DNA]</scope>
    <source>
        <strain evidence="1 2">UCM B-321</strain>
    </source>
</reference>
<protein>
    <submittedName>
        <fullName evidence="1">Uncharacterized protein</fullName>
    </submittedName>
</protein>
<comment type="caution">
    <text evidence="1">The sequence shown here is derived from an EMBL/GenBank/DDBJ whole genome shotgun (WGS) entry which is preliminary data.</text>
</comment>
<keyword evidence="2" id="KW-1185">Reference proteome</keyword>
<dbReference type="AlphaFoldDB" id="A0A0C2IAU6"/>
<dbReference type="PATRIC" id="fig|226910.6.peg.2171"/>